<protein>
    <submittedName>
        <fullName evidence="2">Uncharacterized protein</fullName>
    </submittedName>
</protein>
<dbReference type="Proteomes" id="UP000190037">
    <property type="component" value="Unassembled WGS sequence"/>
</dbReference>
<evidence type="ECO:0000313" key="3">
    <source>
        <dbReference type="Proteomes" id="UP000190037"/>
    </source>
</evidence>
<gene>
    <name evidence="2" type="ORF">B4N89_02475</name>
</gene>
<comment type="caution">
    <text evidence="2">The sequence shown here is derived from an EMBL/GenBank/DDBJ whole genome shotgun (WGS) entry which is preliminary data.</text>
</comment>
<keyword evidence="3" id="KW-1185">Reference proteome</keyword>
<feature type="region of interest" description="Disordered" evidence="1">
    <location>
        <begin position="14"/>
        <end position="76"/>
    </location>
</feature>
<name>A0A1T3NST1_9ACTN</name>
<evidence type="ECO:0000313" key="2">
    <source>
        <dbReference type="EMBL" id="OPC79963.1"/>
    </source>
</evidence>
<proteinExistence type="predicted"/>
<accession>A0A1T3NST1</accession>
<dbReference type="AlphaFoldDB" id="A0A1T3NST1"/>
<evidence type="ECO:0000256" key="1">
    <source>
        <dbReference type="SAM" id="MobiDB-lite"/>
    </source>
</evidence>
<reference evidence="2 3" key="1">
    <citation type="submission" date="2017-03" db="EMBL/GenBank/DDBJ databases">
        <title>Draft genome sequence of Streptomyces scabrisporus NF3, endophyte isolated from Amphipterygium adstringens.</title>
        <authorList>
            <person name="Vazquez M."/>
            <person name="Ceapa C.D."/>
            <person name="Rodriguez Luna D."/>
            <person name="Sanchez Esquivel S."/>
        </authorList>
    </citation>
    <scope>NUCLEOTIDE SEQUENCE [LARGE SCALE GENOMIC DNA]</scope>
    <source>
        <strain evidence="2 3">NF3</strain>
    </source>
</reference>
<dbReference type="STRING" id="159449.B4N89_02475"/>
<organism evidence="2 3">
    <name type="scientific">Embleya scabrispora</name>
    <dbReference type="NCBI Taxonomy" id="159449"/>
    <lineage>
        <taxon>Bacteria</taxon>
        <taxon>Bacillati</taxon>
        <taxon>Actinomycetota</taxon>
        <taxon>Actinomycetes</taxon>
        <taxon>Kitasatosporales</taxon>
        <taxon>Streptomycetaceae</taxon>
        <taxon>Embleya</taxon>
    </lineage>
</organism>
<dbReference type="EMBL" id="MWQN01000001">
    <property type="protein sequence ID" value="OPC79963.1"/>
    <property type="molecule type" value="Genomic_DNA"/>
</dbReference>
<dbReference type="RefSeq" id="WP_078974230.1">
    <property type="nucleotide sequence ID" value="NZ_MWQN01000001.1"/>
</dbReference>
<sequence length="76" mass="8265">MKSLRTLLLGRVAPAGQGPAVPAPVDDDTHVITRIPRPRHRRPGPPADDLLVPWTPAEDPSVEQPAPTGRHRREAT</sequence>
<feature type="compositionally biased region" description="Low complexity" evidence="1">
    <location>
        <begin position="14"/>
        <end position="24"/>
    </location>
</feature>